<reference evidence="2 3" key="1">
    <citation type="submission" date="2021-01" db="EMBL/GenBank/DDBJ databases">
        <title>Whole genome shotgun sequence of Planobispora siamensis NBRC 107568.</title>
        <authorList>
            <person name="Komaki H."/>
            <person name="Tamura T."/>
        </authorList>
    </citation>
    <scope>NUCLEOTIDE SEQUENCE [LARGE SCALE GENOMIC DNA]</scope>
    <source>
        <strain evidence="2 3">NBRC 107568</strain>
    </source>
</reference>
<keyword evidence="3" id="KW-1185">Reference proteome</keyword>
<keyword evidence="1" id="KW-0812">Transmembrane</keyword>
<feature type="transmembrane region" description="Helical" evidence="1">
    <location>
        <begin position="20"/>
        <end position="42"/>
    </location>
</feature>
<evidence type="ECO:0000313" key="3">
    <source>
        <dbReference type="Proteomes" id="UP000619788"/>
    </source>
</evidence>
<organism evidence="2 3">
    <name type="scientific">Planobispora siamensis</name>
    <dbReference type="NCBI Taxonomy" id="936338"/>
    <lineage>
        <taxon>Bacteria</taxon>
        <taxon>Bacillati</taxon>
        <taxon>Actinomycetota</taxon>
        <taxon>Actinomycetes</taxon>
        <taxon>Streptosporangiales</taxon>
        <taxon>Streptosporangiaceae</taxon>
        <taxon>Planobispora</taxon>
    </lineage>
</organism>
<sequence>MGMSPDIRGSLTSSVLDVPWWALSFLRAHLAVIAALAGVPAVERVAGVVWPERPGPVAVTLDLVTLALRLVLLVVVARLAAREEPYLLEGGAGAAAHRLLRGAVRHWPALLVQLALFTVCFLLLNLLLDAVARLAGGAVAAGFDVAAVTTFAIRNTVFIPFAVVWLFGMARHLILLGR</sequence>
<evidence type="ECO:0000313" key="2">
    <source>
        <dbReference type="EMBL" id="GIH93498.1"/>
    </source>
</evidence>
<dbReference type="Proteomes" id="UP000619788">
    <property type="component" value="Unassembled WGS sequence"/>
</dbReference>
<keyword evidence="1" id="KW-1133">Transmembrane helix</keyword>
<accession>A0A8J3WL62</accession>
<name>A0A8J3WL62_9ACTN</name>
<dbReference type="EMBL" id="BOOJ01000033">
    <property type="protein sequence ID" value="GIH93498.1"/>
    <property type="molecule type" value="Genomic_DNA"/>
</dbReference>
<feature type="transmembrane region" description="Helical" evidence="1">
    <location>
        <begin position="63"/>
        <end position="81"/>
    </location>
</feature>
<evidence type="ECO:0000256" key="1">
    <source>
        <dbReference type="SAM" id="Phobius"/>
    </source>
</evidence>
<keyword evidence="1" id="KW-0472">Membrane</keyword>
<dbReference type="AlphaFoldDB" id="A0A8J3WL62"/>
<gene>
    <name evidence="2" type="ORF">Psi01_41280</name>
</gene>
<comment type="caution">
    <text evidence="2">The sequence shown here is derived from an EMBL/GenBank/DDBJ whole genome shotgun (WGS) entry which is preliminary data.</text>
</comment>
<proteinExistence type="predicted"/>
<feature type="transmembrane region" description="Helical" evidence="1">
    <location>
        <begin position="107"/>
        <end position="127"/>
    </location>
</feature>
<protein>
    <submittedName>
        <fullName evidence="2">Uncharacterized protein</fullName>
    </submittedName>
</protein>